<sequence>MPQEAQHAFSFGSQVDDADDTALDDGSYAWTPGEAPPLLRLELDLRDPAVIDALWALPEGRARDEFAADALRIGVAALRHASSRIDTEQVKSAGEQLLSQLKDALNAHADHAQKQTATVLKEYFDPKSGRLSERVERLVGNDGELATLLRSQLHGDGSPLARLLSTQLGRESPLMRQLDPEQSSGLLCRLQKTVDEQLRAQREHVLREFSLDVPDSALRRLVDELAGKHGDLQKGLGDKIDNVVKEFSLDKEDSALSRLVRNVDRAQRTISSEFSLDNDDSGLSRLKRELLTILSAHVDSNAKFQEEVSVTLAKLVQKRESAAVSPEHGHEFEGAVLAYLANQAEQRGDLCEATGATTGLVKNCKVGDAVLRLGPETPAPGARIVFEAKEARGYSTASAIDELETARKNRGADFGVFVWSRQTAPEAAKPLARYGQDLLVVWDAEDPSTDPYLLAAIEIARACVVEQHRGDAVEDIDVEAIDRSINAIEKTAQGLEKIGKPAESIKRASETILDRVRIEQNELERQVATLRQKLAGLRGAEA</sequence>
<dbReference type="RefSeq" id="WP_146444097.1">
    <property type="nucleotide sequence ID" value="NZ_SJPR01000001.1"/>
</dbReference>
<comment type="caution">
    <text evidence="3">The sequence shown here is derived from an EMBL/GenBank/DDBJ whole genome shotgun (WGS) entry which is preliminary data.</text>
</comment>
<protein>
    <submittedName>
        <fullName evidence="3">Uncharacterized protein</fullName>
    </submittedName>
</protein>
<dbReference type="OrthoDB" id="292200at2"/>
<name>A0A5C6AN33_9BACT</name>
<dbReference type="Proteomes" id="UP000317421">
    <property type="component" value="Unassembled WGS sequence"/>
</dbReference>
<dbReference type="AlphaFoldDB" id="A0A5C6AN33"/>
<evidence type="ECO:0000256" key="2">
    <source>
        <dbReference type="SAM" id="MobiDB-lite"/>
    </source>
</evidence>
<evidence type="ECO:0000313" key="4">
    <source>
        <dbReference type="Proteomes" id="UP000317421"/>
    </source>
</evidence>
<proteinExistence type="predicted"/>
<accession>A0A5C6AN33</accession>
<feature type="region of interest" description="Disordered" evidence="2">
    <location>
        <begin position="1"/>
        <end position="29"/>
    </location>
</feature>
<reference evidence="3 4" key="1">
    <citation type="submission" date="2019-02" db="EMBL/GenBank/DDBJ databases">
        <title>Deep-cultivation of Planctomycetes and their phenomic and genomic characterization uncovers novel biology.</title>
        <authorList>
            <person name="Wiegand S."/>
            <person name="Jogler M."/>
            <person name="Boedeker C."/>
            <person name="Pinto D."/>
            <person name="Vollmers J."/>
            <person name="Rivas-Marin E."/>
            <person name="Kohn T."/>
            <person name="Peeters S.H."/>
            <person name="Heuer A."/>
            <person name="Rast P."/>
            <person name="Oberbeckmann S."/>
            <person name="Bunk B."/>
            <person name="Jeske O."/>
            <person name="Meyerdierks A."/>
            <person name="Storesund J.E."/>
            <person name="Kallscheuer N."/>
            <person name="Luecker S."/>
            <person name="Lage O.M."/>
            <person name="Pohl T."/>
            <person name="Merkel B.J."/>
            <person name="Hornburger P."/>
            <person name="Mueller R.-W."/>
            <person name="Bruemmer F."/>
            <person name="Labrenz M."/>
            <person name="Spormann A.M."/>
            <person name="Op Den Camp H."/>
            <person name="Overmann J."/>
            <person name="Amann R."/>
            <person name="Jetten M.S.M."/>
            <person name="Mascher T."/>
            <person name="Medema M.H."/>
            <person name="Devos D.P."/>
            <person name="Kaster A.-K."/>
            <person name="Ovreas L."/>
            <person name="Rohde M."/>
            <person name="Galperin M.Y."/>
            <person name="Jogler C."/>
        </authorList>
    </citation>
    <scope>NUCLEOTIDE SEQUENCE [LARGE SCALE GENOMIC DNA]</scope>
    <source>
        <strain evidence="3 4">Pla108</strain>
    </source>
</reference>
<feature type="coiled-coil region" evidence="1">
    <location>
        <begin position="506"/>
        <end position="540"/>
    </location>
</feature>
<gene>
    <name evidence="3" type="ORF">Pla108_13730</name>
</gene>
<dbReference type="EMBL" id="SJPR01000001">
    <property type="protein sequence ID" value="TWU00422.1"/>
    <property type="molecule type" value="Genomic_DNA"/>
</dbReference>
<evidence type="ECO:0000313" key="3">
    <source>
        <dbReference type="EMBL" id="TWU00422.1"/>
    </source>
</evidence>
<evidence type="ECO:0000256" key="1">
    <source>
        <dbReference type="SAM" id="Coils"/>
    </source>
</evidence>
<organism evidence="3 4">
    <name type="scientific">Botrimarina colliarenosi</name>
    <dbReference type="NCBI Taxonomy" id="2528001"/>
    <lineage>
        <taxon>Bacteria</taxon>
        <taxon>Pseudomonadati</taxon>
        <taxon>Planctomycetota</taxon>
        <taxon>Planctomycetia</taxon>
        <taxon>Pirellulales</taxon>
        <taxon>Lacipirellulaceae</taxon>
        <taxon>Botrimarina</taxon>
    </lineage>
</organism>
<keyword evidence="1" id="KW-0175">Coiled coil</keyword>
<keyword evidence="4" id="KW-1185">Reference proteome</keyword>